<evidence type="ECO:0000259" key="9">
    <source>
        <dbReference type="Pfam" id="PF12804"/>
    </source>
</evidence>
<feature type="binding site" evidence="8">
    <location>
        <position position="59"/>
    </location>
    <ligand>
        <name>GTP</name>
        <dbReference type="ChEBI" id="CHEBI:37565"/>
    </ligand>
</feature>
<comment type="domain">
    <text evidence="8">The N-terminal domain determines nucleotide recognition and specific binding, while the C-terminal domain determines the specific binding to the target protein.</text>
</comment>
<feature type="binding site" evidence="8">
    <location>
        <position position="31"/>
    </location>
    <ligand>
        <name>GTP</name>
        <dbReference type="ChEBI" id="CHEBI:37565"/>
    </ligand>
</feature>
<keyword evidence="7 8" id="KW-0501">Molybdenum cofactor biosynthesis</keyword>
<keyword evidence="6 8" id="KW-0342">GTP-binding</keyword>
<feature type="domain" description="MobA-like NTP transferase" evidence="9">
    <location>
        <begin position="15"/>
        <end position="174"/>
    </location>
</feature>
<comment type="cofactor">
    <cofactor evidence="8">
        <name>Mg(2+)</name>
        <dbReference type="ChEBI" id="CHEBI:18420"/>
    </cofactor>
</comment>
<dbReference type="AlphaFoldDB" id="A5YSC7"/>
<comment type="catalytic activity">
    <reaction evidence="8">
        <text>Mo-molybdopterin + GTP + H(+) = Mo-molybdopterin guanine dinucleotide + diphosphate</text>
        <dbReference type="Rhea" id="RHEA:34243"/>
        <dbReference type="ChEBI" id="CHEBI:15378"/>
        <dbReference type="ChEBI" id="CHEBI:33019"/>
        <dbReference type="ChEBI" id="CHEBI:37565"/>
        <dbReference type="ChEBI" id="CHEBI:71302"/>
        <dbReference type="ChEBI" id="CHEBI:71310"/>
        <dbReference type="EC" id="2.7.7.77"/>
    </reaction>
</comment>
<dbReference type="Gene3D" id="3.90.550.10">
    <property type="entry name" value="Spore Coat Polysaccharide Biosynthesis Protein SpsA, Chain A"/>
    <property type="match status" value="1"/>
</dbReference>
<keyword evidence="3 8" id="KW-0479">Metal-binding</keyword>
<sequence>MLFTPGLYYHRMRGGVVLAGGRSTRFGNRDKAVVTLAGTPLIKRVVDRIAGVVDEIVINCRQSQRDSITAALAKSDVELQFAIDQTPDRGPMAGLARGLEITDATYTIAVGCDMPFIDPDFVEYLFERITEGYADAVVPRLNEWYQPTHAVYTTNPMYAACRRALDNDARQLIAPFEYLDVLTISKSTIDTYTTQRTFRNVNTPEELSMAASELTTDDDSTN</sequence>
<dbReference type="InterPro" id="IPR029044">
    <property type="entry name" value="Nucleotide-diphossugar_trans"/>
</dbReference>
<dbReference type="GO" id="GO:0061603">
    <property type="term" value="F:molybdenum cofactor guanylyltransferase activity"/>
    <property type="evidence" value="ECO:0007669"/>
    <property type="project" value="UniProtKB-EC"/>
</dbReference>
<evidence type="ECO:0000256" key="4">
    <source>
        <dbReference type="ARBA" id="ARBA00022741"/>
    </source>
</evidence>
<accession>A5YSC7</accession>
<evidence type="ECO:0000256" key="1">
    <source>
        <dbReference type="ARBA" id="ARBA00022490"/>
    </source>
</evidence>
<proteinExistence type="inferred from homology"/>
<comment type="subcellular location">
    <subcellularLocation>
        <location evidence="8">Cytoplasm</location>
    </subcellularLocation>
</comment>
<dbReference type="GO" id="GO:0006777">
    <property type="term" value="P:Mo-molybdopterin cofactor biosynthetic process"/>
    <property type="evidence" value="ECO:0007669"/>
    <property type="project" value="UniProtKB-KW"/>
</dbReference>
<evidence type="ECO:0000256" key="3">
    <source>
        <dbReference type="ARBA" id="ARBA00022723"/>
    </source>
</evidence>
<name>A5YSC7_9EURY</name>
<protein>
    <recommendedName>
        <fullName evidence="8">Probable molybdenum cofactor guanylyltransferase</fullName>
        <shortName evidence="8">MoCo guanylyltransferase</shortName>
        <ecNumber evidence="8">2.7.7.77</ecNumber>
    </recommendedName>
    <alternativeName>
        <fullName evidence="8">GTP:molybdopterin guanylyltransferase</fullName>
    </alternativeName>
    <alternativeName>
        <fullName evidence="8">Mo-MPT guanylyltransferase</fullName>
    </alternativeName>
    <alternativeName>
        <fullName evidence="8">Molybdopterin guanylyltransferase</fullName>
    </alternativeName>
    <alternativeName>
        <fullName evidence="8">Molybdopterin-guanine dinucleotide synthase</fullName>
        <shortName evidence="8">MGD synthase</shortName>
    </alternativeName>
</protein>
<evidence type="ECO:0000256" key="2">
    <source>
        <dbReference type="ARBA" id="ARBA00022679"/>
    </source>
</evidence>
<keyword evidence="4 8" id="KW-0547">Nucleotide-binding</keyword>
<organism evidence="10">
    <name type="scientific">uncultured haloarchaeon</name>
    <dbReference type="NCBI Taxonomy" id="160804"/>
    <lineage>
        <taxon>Archaea</taxon>
        <taxon>Methanobacteriati</taxon>
        <taxon>Methanobacteriota</taxon>
        <taxon>Stenosarchaea group</taxon>
        <taxon>Halobacteria</taxon>
        <taxon>Halobacteriales</taxon>
        <taxon>Halobacteriaceae</taxon>
        <taxon>environmental samples</taxon>
    </lineage>
</organism>
<dbReference type="Pfam" id="PF12804">
    <property type="entry name" value="NTP_transf_3"/>
    <property type="match status" value="1"/>
</dbReference>
<dbReference type="CDD" id="cd02503">
    <property type="entry name" value="MobA"/>
    <property type="match status" value="1"/>
</dbReference>
<dbReference type="HAMAP" id="MF_00316">
    <property type="entry name" value="MobA"/>
    <property type="match status" value="1"/>
</dbReference>
<dbReference type="EC" id="2.7.7.77" evidence="8"/>
<evidence type="ECO:0000313" key="10">
    <source>
        <dbReference type="EMBL" id="ABQ75884.1"/>
    </source>
</evidence>
<gene>
    <name evidence="8" type="primary">mobA</name>
</gene>
<feature type="binding site" evidence="8">
    <location>
        <position position="113"/>
    </location>
    <ligand>
        <name>GTP</name>
        <dbReference type="ChEBI" id="CHEBI:37565"/>
    </ligand>
</feature>
<dbReference type="EMBL" id="EF583987">
    <property type="protein sequence ID" value="ABQ75884.1"/>
    <property type="molecule type" value="Genomic_DNA"/>
</dbReference>
<evidence type="ECO:0000256" key="6">
    <source>
        <dbReference type="ARBA" id="ARBA00023134"/>
    </source>
</evidence>
<dbReference type="PANTHER" id="PTHR19136">
    <property type="entry name" value="MOLYBDENUM COFACTOR GUANYLYLTRANSFERASE"/>
    <property type="match status" value="1"/>
</dbReference>
<evidence type="ECO:0000256" key="8">
    <source>
        <dbReference type="HAMAP-Rule" id="MF_00316"/>
    </source>
</evidence>
<dbReference type="GO" id="GO:0005737">
    <property type="term" value="C:cytoplasm"/>
    <property type="evidence" value="ECO:0007669"/>
    <property type="project" value="UniProtKB-SubCell"/>
</dbReference>
<dbReference type="InterPro" id="IPR025877">
    <property type="entry name" value="MobA-like_NTP_Trfase"/>
</dbReference>
<reference evidence="10" key="1">
    <citation type="journal article" date="2007" name="ISME J.">
        <title>Genomic plasticity in prokaryotes: the case of the square haloarchaeon.</title>
        <authorList>
            <person name="Cuadros-Orellana S."/>
            <person name="Martin-Cuadrado A.B."/>
            <person name="Legault B."/>
            <person name="D'Auria G."/>
            <person name="Zhaxybayeva O."/>
            <person name="Papke R.T."/>
            <person name="Rodriguez-Valera F."/>
        </authorList>
    </citation>
    <scope>NUCLEOTIDE SEQUENCE</scope>
</reference>
<dbReference type="GO" id="GO:0046872">
    <property type="term" value="F:metal ion binding"/>
    <property type="evidence" value="ECO:0007669"/>
    <property type="project" value="UniProtKB-KW"/>
</dbReference>
<keyword evidence="1 8" id="KW-0963">Cytoplasm</keyword>
<evidence type="ECO:0000256" key="7">
    <source>
        <dbReference type="ARBA" id="ARBA00023150"/>
    </source>
</evidence>
<dbReference type="GO" id="GO:0005525">
    <property type="term" value="F:GTP binding"/>
    <property type="evidence" value="ECO:0007669"/>
    <property type="project" value="UniProtKB-UniRule"/>
</dbReference>
<dbReference type="PANTHER" id="PTHR19136:SF81">
    <property type="entry name" value="MOLYBDENUM COFACTOR GUANYLYLTRANSFERASE"/>
    <property type="match status" value="1"/>
</dbReference>
<keyword evidence="5 8" id="KW-0460">Magnesium</keyword>
<feature type="binding site" evidence="8">
    <location>
        <begin position="18"/>
        <end position="20"/>
    </location>
    <ligand>
        <name>GTP</name>
        <dbReference type="ChEBI" id="CHEBI:37565"/>
    </ligand>
</feature>
<keyword evidence="2 8" id="KW-0808">Transferase</keyword>
<comment type="function">
    <text evidence="8">Transfers a GMP moiety from GTP to Mo-molybdopterin (Mo-MPT) cofactor (Moco or molybdenum cofactor) to form Mo-molybdopterin guanine dinucleotide (Mo-MGD) cofactor.</text>
</comment>
<feature type="binding site" evidence="8">
    <location>
        <position position="84"/>
    </location>
    <ligand>
        <name>GTP</name>
        <dbReference type="ChEBI" id="CHEBI:37565"/>
    </ligand>
</feature>
<dbReference type="InterPro" id="IPR013482">
    <property type="entry name" value="Molybde_CF_guanTrfase"/>
</dbReference>
<evidence type="ECO:0000256" key="5">
    <source>
        <dbReference type="ARBA" id="ARBA00022842"/>
    </source>
</evidence>
<feature type="binding site" evidence="8">
    <location>
        <position position="113"/>
    </location>
    <ligand>
        <name>Mg(2+)</name>
        <dbReference type="ChEBI" id="CHEBI:18420"/>
    </ligand>
</feature>
<comment type="similarity">
    <text evidence="8">Belongs to the MobA family.</text>
</comment>
<dbReference type="SUPFAM" id="SSF53448">
    <property type="entry name" value="Nucleotide-diphospho-sugar transferases"/>
    <property type="match status" value="1"/>
</dbReference>